<organism evidence="3 4">
    <name type="scientific">Saccharopolyspora montiporae</name>
    <dbReference type="NCBI Taxonomy" id="2781240"/>
    <lineage>
        <taxon>Bacteria</taxon>
        <taxon>Bacillati</taxon>
        <taxon>Actinomycetota</taxon>
        <taxon>Actinomycetes</taxon>
        <taxon>Pseudonocardiales</taxon>
        <taxon>Pseudonocardiaceae</taxon>
        <taxon>Saccharopolyspora</taxon>
    </lineage>
</organism>
<sequence length="300" mass="31753">MSWLFTQVWLYSIAAFAFGVLLTWLLFVLPLRRRAAGLAADLREAWSSVTDDAPDDDREDDPRGGPFDLLEPDRTGESRDGPTETGLRWDDDDPVDLHRAVTTAPYVTRRSAAASDGAAAADQDPPTRPAEPRADAPAFPASAEAGAGAAEGTADSAAGTAEPPHRSSDEADAEQAQPGSRWQRPVLNGTAGEHGIEEADGSGPRGSLFEPEADSTQVIPKVDDEGEPPPLPRRTPGSGPRPGREGGGGGAPVVKGHSASRQYHTPASPHYADIAADVWFRTPGDAEIAGFEPWDGRRVR</sequence>
<dbReference type="Proteomes" id="UP000598360">
    <property type="component" value="Unassembled WGS sequence"/>
</dbReference>
<reference evidence="3" key="1">
    <citation type="submission" date="2020-10" db="EMBL/GenBank/DDBJ databases">
        <title>Diversity and distribution of actinomycetes associated with coral in the coast of Hainan.</title>
        <authorList>
            <person name="Li F."/>
        </authorList>
    </citation>
    <scope>NUCLEOTIDE SEQUENCE</scope>
    <source>
        <strain evidence="3">HNM0983</strain>
    </source>
</reference>
<feature type="compositionally biased region" description="Low complexity" evidence="1">
    <location>
        <begin position="135"/>
        <end position="161"/>
    </location>
</feature>
<feature type="region of interest" description="Disordered" evidence="1">
    <location>
        <begin position="49"/>
        <end position="268"/>
    </location>
</feature>
<keyword evidence="4" id="KW-1185">Reference proteome</keyword>
<comment type="caution">
    <text evidence="3">The sequence shown here is derived from an EMBL/GenBank/DDBJ whole genome shotgun (WGS) entry which is preliminary data.</text>
</comment>
<evidence type="ECO:0000313" key="3">
    <source>
        <dbReference type="EMBL" id="MBE9374925.1"/>
    </source>
</evidence>
<evidence type="ECO:0000256" key="1">
    <source>
        <dbReference type="SAM" id="MobiDB-lite"/>
    </source>
</evidence>
<dbReference type="AlphaFoldDB" id="A0A929BA03"/>
<gene>
    <name evidence="3" type="ORF">IQ251_10765</name>
</gene>
<keyword evidence="2" id="KW-1133">Transmembrane helix</keyword>
<feature type="compositionally biased region" description="Basic and acidic residues" evidence="1">
    <location>
        <begin position="71"/>
        <end position="82"/>
    </location>
</feature>
<dbReference type="EMBL" id="JADEYC010000016">
    <property type="protein sequence ID" value="MBE9374925.1"/>
    <property type="molecule type" value="Genomic_DNA"/>
</dbReference>
<feature type="transmembrane region" description="Helical" evidence="2">
    <location>
        <begin position="6"/>
        <end position="29"/>
    </location>
</feature>
<keyword evidence="2" id="KW-0472">Membrane</keyword>
<accession>A0A929BA03</accession>
<feature type="compositionally biased region" description="Low complexity" evidence="1">
    <location>
        <begin position="111"/>
        <end position="122"/>
    </location>
</feature>
<name>A0A929BA03_9PSEU</name>
<evidence type="ECO:0000313" key="4">
    <source>
        <dbReference type="Proteomes" id="UP000598360"/>
    </source>
</evidence>
<keyword evidence="2" id="KW-0812">Transmembrane</keyword>
<proteinExistence type="predicted"/>
<evidence type="ECO:0000256" key="2">
    <source>
        <dbReference type="SAM" id="Phobius"/>
    </source>
</evidence>
<protein>
    <submittedName>
        <fullName evidence="3">Uncharacterized protein</fullName>
    </submittedName>
</protein>
<dbReference type="RefSeq" id="WP_193928374.1">
    <property type="nucleotide sequence ID" value="NZ_JADEYC010000016.1"/>
</dbReference>